<sequence>MSLSGYIREPEGVIQQERYFKLCRPSRSGSR</sequence>
<keyword evidence="2" id="KW-1185">Reference proteome</keyword>
<evidence type="ECO:0000313" key="1">
    <source>
        <dbReference type="EMBL" id="SEJ77603.1"/>
    </source>
</evidence>
<evidence type="ECO:0000313" key="2">
    <source>
        <dbReference type="Proteomes" id="UP000242930"/>
    </source>
</evidence>
<protein>
    <submittedName>
        <fullName evidence="1">Uncharacterized protein</fullName>
    </submittedName>
</protein>
<dbReference type="Proteomes" id="UP000242930">
    <property type="component" value="Unassembled WGS sequence"/>
</dbReference>
<dbReference type="EMBL" id="FNZE01000017">
    <property type="protein sequence ID" value="SEJ77603.1"/>
    <property type="molecule type" value="Genomic_DNA"/>
</dbReference>
<organism evidence="1 2">
    <name type="scientific">Pseudomonas linyingensis</name>
    <dbReference type="NCBI Taxonomy" id="915471"/>
    <lineage>
        <taxon>Bacteria</taxon>
        <taxon>Pseudomonadati</taxon>
        <taxon>Pseudomonadota</taxon>
        <taxon>Gammaproteobacteria</taxon>
        <taxon>Pseudomonadales</taxon>
        <taxon>Pseudomonadaceae</taxon>
        <taxon>Pseudomonas</taxon>
    </lineage>
</organism>
<reference evidence="2" key="1">
    <citation type="submission" date="2016-10" db="EMBL/GenBank/DDBJ databases">
        <authorList>
            <person name="Varghese N."/>
            <person name="Submissions S."/>
        </authorList>
    </citation>
    <scope>NUCLEOTIDE SEQUENCE [LARGE SCALE GENOMIC DNA]</scope>
    <source>
        <strain evidence="2">LMG 25967</strain>
    </source>
</reference>
<gene>
    <name evidence="1" type="ORF">SAMN05216201_11789</name>
</gene>
<name>A0A1H7BIN6_9PSED</name>
<accession>A0A1H7BIN6</accession>
<dbReference type="AlphaFoldDB" id="A0A1H7BIN6"/>
<proteinExistence type="predicted"/>